<dbReference type="Proteomes" id="UP000549457">
    <property type="component" value="Unassembled WGS sequence"/>
</dbReference>
<feature type="domain" description="HD" evidence="10">
    <location>
        <begin position="514"/>
        <end position="636"/>
    </location>
</feature>
<dbReference type="AlphaFoldDB" id="A0A840SR86"/>
<feature type="region of interest" description="Uridylyltransferase" evidence="7">
    <location>
        <begin position="1"/>
        <end position="397"/>
    </location>
</feature>
<evidence type="ECO:0000256" key="6">
    <source>
        <dbReference type="ARBA" id="ARBA00023268"/>
    </source>
</evidence>
<comment type="catalytic activity">
    <reaction evidence="7">
        <text>[protein-PII]-uridylyl-L-tyrosine + H2O = [protein-PII]-L-tyrosine + UMP + H(+)</text>
        <dbReference type="Rhea" id="RHEA:48600"/>
        <dbReference type="Rhea" id="RHEA-COMP:12147"/>
        <dbReference type="Rhea" id="RHEA-COMP:12148"/>
        <dbReference type="ChEBI" id="CHEBI:15377"/>
        <dbReference type="ChEBI" id="CHEBI:15378"/>
        <dbReference type="ChEBI" id="CHEBI:46858"/>
        <dbReference type="ChEBI" id="CHEBI:57865"/>
        <dbReference type="ChEBI" id="CHEBI:90602"/>
    </reaction>
</comment>
<protein>
    <recommendedName>
        <fullName evidence="7">Bifunctional uridylyltransferase/uridylyl-removing enzyme</fullName>
        <shortName evidence="7">UTase/UR</shortName>
    </recommendedName>
    <alternativeName>
        <fullName evidence="7">Bifunctional [protein-PII] modification enzyme</fullName>
    </alternativeName>
    <alternativeName>
        <fullName evidence="7">Bifunctional nitrogen sensor protein</fullName>
    </alternativeName>
    <domain>
        <recommendedName>
            <fullName evidence="7">[Protein-PII] uridylyltransferase</fullName>
            <shortName evidence="7">PII uridylyltransferase</shortName>
            <shortName evidence="7">UTase</shortName>
            <ecNumber evidence="7">2.7.7.59</ecNumber>
        </recommendedName>
    </domain>
    <domain>
        <recommendedName>
            <fullName evidence="7">[Protein-PII]-UMP uridylyl-removing enzyme</fullName>
            <shortName evidence="7">UR</shortName>
            <ecNumber evidence="7">3.1.4.-</ecNumber>
        </recommendedName>
    </domain>
</protein>
<dbReference type="PIRSF" id="PIRSF006288">
    <property type="entry name" value="PII_uridyltransf"/>
    <property type="match status" value="1"/>
</dbReference>
<dbReference type="SUPFAM" id="SSF55021">
    <property type="entry name" value="ACT-like"/>
    <property type="match status" value="2"/>
</dbReference>
<comment type="activity regulation">
    <text evidence="7">Uridylyltransferase (UTase) activity is inhibited by glutamine, while glutamine activates uridylyl-removing (UR) activity.</text>
</comment>
<keyword evidence="4 7" id="KW-0378">Hydrolase</keyword>
<dbReference type="InterPro" id="IPR043519">
    <property type="entry name" value="NT_sf"/>
</dbReference>
<dbReference type="PANTHER" id="PTHR47320">
    <property type="entry name" value="BIFUNCTIONAL URIDYLYLTRANSFERASE/URIDYLYL-REMOVING ENZYME"/>
    <property type="match status" value="1"/>
</dbReference>
<evidence type="ECO:0000256" key="4">
    <source>
        <dbReference type="ARBA" id="ARBA00022801"/>
    </source>
</evidence>
<dbReference type="CDD" id="cd00077">
    <property type="entry name" value="HDc"/>
    <property type="match status" value="1"/>
</dbReference>
<keyword evidence="1 7" id="KW-0808">Transferase</keyword>
<dbReference type="PROSITE" id="PS51671">
    <property type="entry name" value="ACT"/>
    <property type="match status" value="2"/>
</dbReference>
<accession>A0A840SR86</accession>
<dbReference type="EMBL" id="JACHFM010000003">
    <property type="protein sequence ID" value="MBB5223280.1"/>
    <property type="molecule type" value="Genomic_DNA"/>
</dbReference>
<keyword evidence="5 7" id="KW-0460">Magnesium</keyword>
<dbReference type="SUPFAM" id="SSF81593">
    <property type="entry name" value="Nucleotidyltransferase substrate binding subunit/domain"/>
    <property type="match status" value="1"/>
</dbReference>
<reference evidence="11 12" key="1">
    <citation type="submission" date="2020-08" db="EMBL/GenBank/DDBJ databases">
        <title>Genomic Encyclopedia of Type Strains, Phase IV (KMG-IV): sequencing the most valuable type-strain genomes for metagenomic binning, comparative biology and taxonomic classification.</title>
        <authorList>
            <person name="Goeker M."/>
        </authorList>
    </citation>
    <scope>NUCLEOTIDE SEQUENCE [LARGE SCALE GENOMIC DNA]</scope>
    <source>
        <strain evidence="11 12">DSM 101730</strain>
    </source>
</reference>
<evidence type="ECO:0000313" key="12">
    <source>
        <dbReference type="Proteomes" id="UP000549457"/>
    </source>
</evidence>
<evidence type="ECO:0000259" key="10">
    <source>
        <dbReference type="PROSITE" id="PS51831"/>
    </source>
</evidence>
<keyword evidence="3" id="KW-0677">Repeat</keyword>
<dbReference type="SMART" id="SM00471">
    <property type="entry name" value="HDc"/>
    <property type="match status" value="1"/>
</dbReference>
<dbReference type="Pfam" id="PF08335">
    <property type="entry name" value="GlnD_UR_UTase"/>
    <property type="match status" value="1"/>
</dbReference>
<dbReference type="GO" id="GO:0006808">
    <property type="term" value="P:regulation of nitrogen utilization"/>
    <property type="evidence" value="ECO:0007669"/>
    <property type="project" value="UniProtKB-UniRule"/>
</dbReference>
<comment type="domain">
    <text evidence="7">Has four distinct domains: an N-terminal nucleotidyltransferase (NT) domain responsible for UTase activity, a central HD domain that encodes UR activity, and two C-terminal ACT domains that seem to have a role in glutamine sensing.</text>
</comment>
<name>A0A840SR86_9RHOB</name>
<dbReference type="NCBIfam" id="TIGR01693">
    <property type="entry name" value="UTase_glnD"/>
    <property type="match status" value="1"/>
</dbReference>
<dbReference type="InterPro" id="IPR002912">
    <property type="entry name" value="ACT_dom"/>
</dbReference>
<comment type="caution">
    <text evidence="7">Lacks conserved residue(s) required for the propagation of feature annotation.</text>
</comment>
<comment type="caution">
    <text evidence="11">The sequence shown here is derived from an EMBL/GenBank/DDBJ whole genome shotgun (WGS) entry which is preliminary data.</text>
</comment>
<evidence type="ECO:0000259" key="9">
    <source>
        <dbReference type="PROSITE" id="PS51671"/>
    </source>
</evidence>
<dbReference type="Pfam" id="PF01966">
    <property type="entry name" value="HD"/>
    <property type="match status" value="1"/>
</dbReference>
<comment type="similarity">
    <text evidence="7">Belongs to the GlnD family.</text>
</comment>
<evidence type="ECO:0000256" key="7">
    <source>
        <dbReference type="HAMAP-Rule" id="MF_00277"/>
    </source>
</evidence>
<comment type="cofactor">
    <cofactor evidence="7">
        <name>Mg(2+)</name>
        <dbReference type="ChEBI" id="CHEBI:18420"/>
    </cofactor>
</comment>
<dbReference type="InterPro" id="IPR045865">
    <property type="entry name" value="ACT-like_dom_sf"/>
</dbReference>
<dbReference type="CDD" id="cd05401">
    <property type="entry name" value="NT_GlnE_GlnD_like"/>
    <property type="match status" value="1"/>
</dbReference>
<dbReference type="Gene3D" id="1.10.3090.10">
    <property type="entry name" value="cca-adding enzyme, domain 2"/>
    <property type="match status" value="1"/>
</dbReference>
<comment type="function">
    <text evidence="7">Modifies, by uridylylation and deuridylylation, the PII regulatory proteins (GlnB and homologs), in response to the nitrogen status of the cell that GlnD senses through the glutamine level. Under low glutamine levels, catalyzes the conversion of the PII proteins and UTP to PII-UMP and PPi, while under higher glutamine levels, GlnD hydrolyzes PII-UMP to PII and UMP (deuridylylation). Thus, controls uridylylation state and activity of the PII proteins, and plays an important role in the regulation of nitrogen metabolism.</text>
</comment>
<dbReference type="PROSITE" id="PS51831">
    <property type="entry name" value="HD"/>
    <property type="match status" value="1"/>
</dbReference>
<dbReference type="NCBIfam" id="NF003467">
    <property type="entry name" value="PRK05092.1"/>
    <property type="match status" value="1"/>
</dbReference>
<evidence type="ECO:0000256" key="1">
    <source>
        <dbReference type="ARBA" id="ARBA00022679"/>
    </source>
</evidence>
<dbReference type="Pfam" id="PF24931">
    <property type="entry name" value="ACT_ACR9_3rd"/>
    <property type="match status" value="1"/>
</dbReference>
<dbReference type="Pfam" id="PF01842">
    <property type="entry name" value="ACT"/>
    <property type="match status" value="1"/>
</dbReference>
<feature type="region of interest" description="Disordered" evidence="8">
    <location>
        <begin position="1"/>
        <end position="22"/>
    </location>
</feature>
<keyword evidence="12" id="KW-1185">Reference proteome</keyword>
<comment type="catalytic activity">
    <reaction evidence="7">
        <text>[protein-PII]-L-tyrosine + UTP = [protein-PII]-uridylyl-L-tyrosine + diphosphate</text>
        <dbReference type="Rhea" id="RHEA:13673"/>
        <dbReference type="Rhea" id="RHEA-COMP:12147"/>
        <dbReference type="Rhea" id="RHEA-COMP:12148"/>
        <dbReference type="ChEBI" id="CHEBI:33019"/>
        <dbReference type="ChEBI" id="CHEBI:46398"/>
        <dbReference type="ChEBI" id="CHEBI:46858"/>
        <dbReference type="ChEBI" id="CHEBI:90602"/>
        <dbReference type="EC" id="2.7.7.59"/>
    </reaction>
</comment>
<keyword evidence="2 7" id="KW-0548">Nucleotidyltransferase</keyword>
<evidence type="ECO:0000256" key="2">
    <source>
        <dbReference type="ARBA" id="ARBA00022695"/>
    </source>
</evidence>
<dbReference type="GO" id="GO:0008081">
    <property type="term" value="F:phosphoric diester hydrolase activity"/>
    <property type="evidence" value="ECO:0007669"/>
    <property type="project" value="UniProtKB-UniRule"/>
</dbReference>
<dbReference type="GO" id="GO:0008773">
    <property type="term" value="F:[protein-PII] uridylyltransferase activity"/>
    <property type="evidence" value="ECO:0007669"/>
    <property type="project" value="UniProtKB-UniRule"/>
</dbReference>
<dbReference type="InterPro" id="IPR003607">
    <property type="entry name" value="HD/PDEase_dom"/>
</dbReference>
<dbReference type="Gene3D" id="3.30.460.10">
    <property type="entry name" value="Beta Polymerase, domain 2"/>
    <property type="match status" value="1"/>
</dbReference>
<sequence length="943" mass="104644">MASDQLPSSTAEATAPDPWPGLVADPERLIDAPALAAAMDSAAAEAIAAGDRCAIRPAVVPLLRDALAEARAAIAAAIAGAPREAHRAIHDYAWMSGTIVRLVLDLGVRRMHVLPNPTSSEHIAAVAVGGFGRAEMAPFSDIDLLFLTPYKQTPWGESLIESVLYVLWDLRLKVGHSTRSIDDCLRLAKQDVSIRTSLLESRYLWGNQALAEALDSRLWSELFDSTGPQFVELKLEERNARHDRQGSSRYLLEPNVKEGKGGLRDLQTLYWIGKYLYHAGSTEDLVRVGVFTSEEYASLAAAEAFLWTTRVHLHLLNGRPVEQLTFDAQVDIAGMLGYRDDSAQRGVEQFMHDYFRHAKHVGDLTRIFLAALEARHVKSKPTFGEKLRTVFTFGRDPTGRGFTLKNGRLDMLDERAFETDPVNILRLFEESLAADIPIHPDALRRVAANLDLIDDGVRNDREANRIFLDLLLGHQNPERGLRLMNEVGVLGAFIPEFGRIVALMQFNMYHYYTVDEHTIRTISTLSTIERKELTGDLPIVSEIMARGVDRRVLYVALLLHDIGKGSGRDHSTVGAEVAETLCPRLGLEPQETELVVWLVQNHLLMSDVAQKRDLADPRTARDFARQVKSPTRLKFLTVLTVCDIRGVGPGVWNNWKAMLLRTLYNETIDVLTGGTQAPSRPEREAAAKAALGEALSDWSQSELEDECARHYAPYWLGFDTRTHAIFARLGRGLKDDSPEMEIELDANRDATQVCFAMADHPGIFARLAGALALAGANVVDARTYTTTDGVATAAFWIQDASGKPYEEARMARLRASVQGTMAGQIKAREALRDKDKIKKRERDFQVPTRISFDNSGSDIYTIIEVETRDRPGLLYDLARTLTANGISISSAIIATFGEQAVDAFYVKDLFGLKLYTESKRSQLEQRLRAAIAAAVPEPDRATR</sequence>
<evidence type="ECO:0000313" key="11">
    <source>
        <dbReference type="EMBL" id="MBB5223280.1"/>
    </source>
</evidence>
<organism evidence="11 12">
    <name type="scientific">Amaricoccus macauensis</name>
    <dbReference type="NCBI Taxonomy" id="57001"/>
    <lineage>
        <taxon>Bacteria</taxon>
        <taxon>Pseudomonadati</taxon>
        <taxon>Pseudomonadota</taxon>
        <taxon>Alphaproteobacteria</taxon>
        <taxon>Rhodobacterales</taxon>
        <taxon>Paracoccaceae</taxon>
        <taxon>Amaricoccus</taxon>
    </lineage>
</organism>
<dbReference type="EC" id="2.7.7.59" evidence="7"/>
<dbReference type="PANTHER" id="PTHR47320:SF1">
    <property type="entry name" value="BIFUNCTIONAL URIDYLYLTRANSFERASE_URIDYLYL-REMOVING ENZYME"/>
    <property type="match status" value="1"/>
</dbReference>
<dbReference type="EC" id="3.1.4.-" evidence="7"/>
<dbReference type="InterPro" id="IPR010043">
    <property type="entry name" value="UTase/UR"/>
</dbReference>
<dbReference type="CDD" id="cd04900">
    <property type="entry name" value="ACT_UUR-like_1"/>
    <property type="match status" value="1"/>
</dbReference>
<feature type="domain" description="ACT" evidence="9">
    <location>
        <begin position="752"/>
        <end position="832"/>
    </location>
</feature>
<feature type="domain" description="ACT" evidence="9">
    <location>
        <begin position="862"/>
        <end position="943"/>
    </location>
</feature>
<evidence type="ECO:0000256" key="5">
    <source>
        <dbReference type="ARBA" id="ARBA00022842"/>
    </source>
</evidence>
<dbReference type="SUPFAM" id="SSF81301">
    <property type="entry name" value="Nucleotidyltransferase"/>
    <property type="match status" value="1"/>
</dbReference>
<dbReference type="HAMAP" id="MF_00277">
    <property type="entry name" value="PII_uridylyl_transf"/>
    <property type="match status" value="1"/>
</dbReference>
<keyword evidence="6 7" id="KW-0511">Multifunctional enzyme</keyword>
<feature type="compositionally biased region" description="Polar residues" evidence="8">
    <location>
        <begin position="1"/>
        <end position="12"/>
    </location>
</feature>
<dbReference type="InterPro" id="IPR013546">
    <property type="entry name" value="PII_UdlTrfase/GS_AdlTrfase"/>
</dbReference>
<dbReference type="CDD" id="cd04899">
    <property type="entry name" value="ACT_ACR-UUR-like_2"/>
    <property type="match status" value="1"/>
</dbReference>
<gene>
    <name evidence="7" type="primary">glnD</name>
    <name evidence="11" type="ORF">HNP73_003227</name>
</gene>
<evidence type="ECO:0000256" key="8">
    <source>
        <dbReference type="SAM" id="MobiDB-lite"/>
    </source>
</evidence>
<proteinExistence type="inferred from homology"/>
<dbReference type="InterPro" id="IPR006674">
    <property type="entry name" value="HD_domain"/>
</dbReference>
<dbReference type="SUPFAM" id="SSF81891">
    <property type="entry name" value="Poly A polymerase C-terminal region-like"/>
    <property type="match status" value="1"/>
</dbReference>
<evidence type="ECO:0000256" key="3">
    <source>
        <dbReference type="ARBA" id="ARBA00022737"/>
    </source>
</evidence>